<proteinExistence type="predicted"/>
<feature type="domain" description="HTH araC/xylS-type" evidence="3">
    <location>
        <begin position="189"/>
        <end position="287"/>
    </location>
</feature>
<reference evidence="5" key="1">
    <citation type="submission" date="2016-09" db="EMBL/GenBank/DDBJ databases">
        <authorList>
            <person name="Varghese N."/>
            <person name="Submissions S."/>
        </authorList>
    </citation>
    <scope>NUCLEOTIDE SEQUENCE [LARGE SCALE GENOMIC DNA]</scope>
    <source>
        <strain evidence="5">ANC 3699</strain>
    </source>
</reference>
<dbReference type="SMART" id="SM00342">
    <property type="entry name" value="HTH_ARAC"/>
    <property type="match status" value="1"/>
</dbReference>
<protein>
    <submittedName>
        <fullName evidence="4">Helix-turn-helix domain-containing protein</fullName>
    </submittedName>
</protein>
<keyword evidence="5" id="KW-1185">Reference proteome</keyword>
<dbReference type="PANTHER" id="PTHR43436:SF1">
    <property type="entry name" value="TRANSCRIPTIONAL REGULATORY PROTEIN"/>
    <property type="match status" value="1"/>
</dbReference>
<evidence type="ECO:0000256" key="2">
    <source>
        <dbReference type="ARBA" id="ARBA00023163"/>
    </source>
</evidence>
<dbReference type="EMBL" id="FMYK01000003">
    <property type="protein sequence ID" value="SDC06922.1"/>
    <property type="molecule type" value="Genomic_DNA"/>
</dbReference>
<dbReference type="InterPro" id="IPR009594">
    <property type="entry name" value="Tscrpt_reg_HTH_AraC_N"/>
</dbReference>
<dbReference type="GO" id="GO:0003700">
    <property type="term" value="F:DNA-binding transcription factor activity"/>
    <property type="evidence" value="ECO:0007669"/>
    <property type="project" value="InterPro"/>
</dbReference>
<dbReference type="GO" id="GO:0043565">
    <property type="term" value="F:sequence-specific DNA binding"/>
    <property type="evidence" value="ECO:0007669"/>
    <property type="project" value="InterPro"/>
</dbReference>
<dbReference type="RefSeq" id="WP_092617649.1">
    <property type="nucleotide sequence ID" value="NZ_FMYK01000003.1"/>
</dbReference>
<dbReference type="Gene3D" id="1.10.10.60">
    <property type="entry name" value="Homeodomain-like"/>
    <property type="match status" value="1"/>
</dbReference>
<dbReference type="Proteomes" id="UP000242317">
    <property type="component" value="Unassembled WGS sequence"/>
</dbReference>
<name>A0A1G6IK10_9GAMM</name>
<evidence type="ECO:0000259" key="3">
    <source>
        <dbReference type="PROSITE" id="PS01124"/>
    </source>
</evidence>
<dbReference type="PANTHER" id="PTHR43436">
    <property type="entry name" value="ARAC-FAMILY TRANSCRIPTIONAL REGULATOR"/>
    <property type="match status" value="1"/>
</dbReference>
<dbReference type="InterPro" id="IPR009057">
    <property type="entry name" value="Homeodomain-like_sf"/>
</dbReference>
<organism evidence="4 5">
    <name type="scientific">Acinetobacter marinus</name>
    <dbReference type="NCBI Taxonomy" id="281375"/>
    <lineage>
        <taxon>Bacteria</taxon>
        <taxon>Pseudomonadati</taxon>
        <taxon>Pseudomonadota</taxon>
        <taxon>Gammaproteobacteria</taxon>
        <taxon>Moraxellales</taxon>
        <taxon>Moraxellaceae</taxon>
        <taxon>Acinetobacter</taxon>
    </lineage>
</organism>
<evidence type="ECO:0000313" key="5">
    <source>
        <dbReference type="Proteomes" id="UP000242317"/>
    </source>
</evidence>
<sequence length="289" mass="33105">MSHFSEATILKLLPYLQADQYWQSPIEGISIYMSQHPTTATTYMQMPSLCLVLQGEKTVQFGNQIMTYDQDRYMCYGMALPITAHITKASTDKPYIGLMMQLNQQLLLETMMQMQSESTSAPAAYFISALESPLANALQRLIDLVDRPADIAFMAPLLEREIYYLLMSSPQGNILKQLATQDSHSQQIAEATTWMQQHFSEAVEMETLATQVGMSISSFYQHFKRLTEMSPLQYQKSLRLLEARRKIKLRSANITHIASEVGYDSPSQFSREYKRYFEVSPKQDWLTAV</sequence>
<gene>
    <name evidence="4" type="ORF">SAMN05421749_10372</name>
</gene>
<keyword evidence="2" id="KW-0804">Transcription</keyword>
<evidence type="ECO:0000256" key="1">
    <source>
        <dbReference type="ARBA" id="ARBA00023015"/>
    </source>
</evidence>
<dbReference type="Pfam" id="PF12833">
    <property type="entry name" value="HTH_18"/>
    <property type="match status" value="1"/>
</dbReference>
<dbReference type="SUPFAM" id="SSF46689">
    <property type="entry name" value="Homeodomain-like"/>
    <property type="match status" value="2"/>
</dbReference>
<dbReference type="InterPro" id="IPR018060">
    <property type="entry name" value="HTH_AraC"/>
</dbReference>
<dbReference type="Pfam" id="PF06719">
    <property type="entry name" value="AraC_N"/>
    <property type="match status" value="1"/>
</dbReference>
<accession>A0A1G6IK10</accession>
<keyword evidence="1" id="KW-0805">Transcription regulation</keyword>
<dbReference type="AlphaFoldDB" id="A0A1G6IK10"/>
<evidence type="ECO:0000313" key="4">
    <source>
        <dbReference type="EMBL" id="SDC06922.1"/>
    </source>
</evidence>
<dbReference type="OrthoDB" id="34150at2"/>
<dbReference type="PROSITE" id="PS01124">
    <property type="entry name" value="HTH_ARAC_FAMILY_2"/>
    <property type="match status" value="1"/>
</dbReference>